<protein>
    <recommendedName>
        <fullName evidence="3">Secreted protein</fullName>
    </recommendedName>
</protein>
<dbReference type="Proteomes" id="UP001597110">
    <property type="component" value="Unassembled WGS sequence"/>
</dbReference>
<sequence>MSEERPRRQVRTTSLQVWRIVLVAACLLLACILGLAETRAATREGADAVPDARTCLRIDRTDANADGERFHRIENTCDHGVVVFYCILAGAEFDPRWGVGDCRSSRVQVLAAFDQRLKALDLHVLAAPKSVKLATKSSRNWLENYRLFGVGEGRQSIDETEVLADIGRAPAALYTLRPGRAFISGSLSSATDIPRAILVPSACRIETYLAGKCKPDPVKAWVALGQPSMVDVAIAAMRAHGVRVE</sequence>
<accession>A0ABW2Y5Z9</accession>
<comment type="caution">
    <text evidence="1">The sequence shown here is derived from an EMBL/GenBank/DDBJ whole genome shotgun (WGS) entry which is preliminary data.</text>
</comment>
<keyword evidence="2" id="KW-1185">Reference proteome</keyword>
<proteinExistence type="predicted"/>
<reference evidence="2" key="1">
    <citation type="journal article" date="2019" name="Int. J. Syst. Evol. Microbiol.">
        <title>The Global Catalogue of Microorganisms (GCM) 10K type strain sequencing project: providing services to taxonomists for standard genome sequencing and annotation.</title>
        <authorList>
            <consortium name="The Broad Institute Genomics Platform"/>
            <consortium name="The Broad Institute Genome Sequencing Center for Infectious Disease"/>
            <person name="Wu L."/>
            <person name="Ma J."/>
        </authorList>
    </citation>
    <scope>NUCLEOTIDE SEQUENCE [LARGE SCALE GENOMIC DNA]</scope>
    <source>
        <strain evidence="2">CCUG 55585</strain>
    </source>
</reference>
<dbReference type="RefSeq" id="WP_386821640.1">
    <property type="nucleotide sequence ID" value="NZ_JBHTIF010000001.1"/>
</dbReference>
<evidence type="ECO:0008006" key="3">
    <source>
        <dbReference type="Google" id="ProtNLM"/>
    </source>
</evidence>
<evidence type="ECO:0000313" key="1">
    <source>
        <dbReference type="EMBL" id="MFD0723984.1"/>
    </source>
</evidence>
<name>A0ABW2Y5Z9_9GAMM</name>
<dbReference type="PROSITE" id="PS51257">
    <property type="entry name" value="PROKAR_LIPOPROTEIN"/>
    <property type="match status" value="1"/>
</dbReference>
<evidence type="ECO:0000313" key="2">
    <source>
        <dbReference type="Proteomes" id="UP001597110"/>
    </source>
</evidence>
<organism evidence="1 2">
    <name type="scientific">Lysobacter brunescens</name>
    <dbReference type="NCBI Taxonomy" id="262323"/>
    <lineage>
        <taxon>Bacteria</taxon>
        <taxon>Pseudomonadati</taxon>
        <taxon>Pseudomonadota</taxon>
        <taxon>Gammaproteobacteria</taxon>
        <taxon>Lysobacterales</taxon>
        <taxon>Lysobacteraceae</taxon>
        <taxon>Lysobacter</taxon>
    </lineage>
</organism>
<dbReference type="EMBL" id="JBHTIF010000001">
    <property type="protein sequence ID" value="MFD0723984.1"/>
    <property type="molecule type" value="Genomic_DNA"/>
</dbReference>
<gene>
    <name evidence="1" type="ORF">ACFQ0E_00065</name>
</gene>